<reference evidence="2" key="1">
    <citation type="submission" date="2023-12" db="EMBL/GenBank/DDBJ databases">
        <authorList>
            <person name="Brown T."/>
        </authorList>
    </citation>
    <scope>NUCLEOTIDE SEQUENCE</scope>
</reference>
<evidence type="ECO:0000313" key="2">
    <source>
        <dbReference type="EMBL" id="CAK6445547.1"/>
    </source>
</evidence>
<gene>
    <name evidence="2" type="ORF">MPIPNATIZW_LOCUS13853</name>
</gene>
<organism evidence="2 3">
    <name type="scientific">Pipistrellus nathusii</name>
    <name type="common">Nathusius' pipistrelle</name>
    <dbReference type="NCBI Taxonomy" id="59473"/>
    <lineage>
        <taxon>Eukaryota</taxon>
        <taxon>Metazoa</taxon>
        <taxon>Chordata</taxon>
        <taxon>Craniata</taxon>
        <taxon>Vertebrata</taxon>
        <taxon>Euteleostomi</taxon>
        <taxon>Mammalia</taxon>
        <taxon>Eutheria</taxon>
        <taxon>Laurasiatheria</taxon>
        <taxon>Chiroptera</taxon>
        <taxon>Yangochiroptera</taxon>
        <taxon>Vespertilionidae</taxon>
        <taxon>Pipistrellus</taxon>
    </lineage>
</organism>
<accession>A0ABP0A4W6</accession>
<evidence type="ECO:0000313" key="3">
    <source>
        <dbReference type="Proteomes" id="UP001314169"/>
    </source>
</evidence>
<dbReference type="Proteomes" id="UP001314169">
    <property type="component" value="Chromosome 5"/>
</dbReference>
<feature type="region of interest" description="Disordered" evidence="1">
    <location>
        <begin position="27"/>
        <end position="60"/>
    </location>
</feature>
<dbReference type="EMBL" id="OY882862">
    <property type="protein sequence ID" value="CAK6445547.1"/>
    <property type="molecule type" value="Genomic_DNA"/>
</dbReference>
<evidence type="ECO:0000256" key="1">
    <source>
        <dbReference type="SAM" id="MobiDB-lite"/>
    </source>
</evidence>
<sequence>MTSTDHQGADAQCGSCPLVVRVLPAPPRPNHAFRIGPRPAHRSRPGHAFRIGPRPAPPIVPAPALATPSGLVPRLGHAPLRHAAQLRLPSLFPV</sequence>
<proteinExistence type="predicted"/>
<keyword evidence="3" id="KW-1185">Reference proteome</keyword>
<protein>
    <submittedName>
        <fullName evidence="2">Uncharacterized protein</fullName>
    </submittedName>
</protein>
<name>A0ABP0A4W6_PIPNA</name>